<name>A0A2M9HAH9_9BIFI</name>
<organism evidence="2 3">
    <name type="scientific">Bifidobacterium primatium</name>
    <dbReference type="NCBI Taxonomy" id="2045438"/>
    <lineage>
        <taxon>Bacteria</taxon>
        <taxon>Bacillati</taxon>
        <taxon>Actinomycetota</taxon>
        <taxon>Actinomycetes</taxon>
        <taxon>Bifidobacteriales</taxon>
        <taxon>Bifidobacteriaceae</taxon>
        <taxon>Bifidobacterium</taxon>
    </lineage>
</organism>
<proteinExistence type="predicted"/>
<feature type="transmembrane region" description="Helical" evidence="1">
    <location>
        <begin position="32"/>
        <end position="53"/>
    </location>
</feature>
<accession>A0A2M9HAH9</accession>
<keyword evidence="1" id="KW-0472">Membrane</keyword>
<feature type="transmembrane region" description="Helical" evidence="1">
    <location>
        <begin position="7"/>
        <end position="26"/>
    </location>
</feature>
<reference evidence="2 3" key="1">
    <citation type="submission" date="2017-10" db="EMBL/GenBank/DDBJ databases">
        <title>Draft genome sequences of strains TRE 1, TRE 9, TRE H and TRI 7, isolated from tamarins, belonging to four potential novel Bifidobacterium species.</title>
        <authorList>
            <person name="Mattarelli P."/>
            <person name="Modesto M."/>
            <person name="Puglisi E."/>
            <person name="Morelli L."/>
            <person name="Spezio C."/>
            <person name="Bonetti A."/>
            <person name="Sandri C."/>
        </authorList>
    </citation>
    <scope>NUCLEOTIDE SEQUENCE [LARGE SCALE GENOMIC DNA]</scope>
    <source>
        <strain evidence="3">TRE1</strain>
    </source>
</reference>
<comment type="caution">
    <text evidence="2">The sequence shown here is derived from an EMBL/GenBank/DDBJ whole genome shotgun (WGS) entry which is preliminary data.</text>
</comment>
<feature type="transmembrane region" description="Helical" evidence="1">
    <location>
        <begin position="202"/>
        <end position="224"/>
    </location>
</feature>
<keyword evidence="3" id="KW-1185">Reference proteome</keyword>
<evidence type="ECO:0000313" key="2">
    <source>
        <dbReference type="EMBL" id="PJM73823.1"/>
    </source>
</evidence>
<dbReference type="RefSeq" id="WP_100509969.1">
    <property type="nucleotide sequence ID" value="NZ_PEBI01000001.1"/>
</dbReference>
<keyword evidence="1" id="KW-1133">Transmembrane helix</keyword>
<protein>
    <submittedName>
        <fullName evidence="2">Uncharacterized protein</fullName>
    </submittedName>
</protein>
<evidence type="ECO:0000313" key="3">
    <source>
        <dbReference type="Proteomes" id="UP000229095"/>
    </source>
</evidence>
<sequence>MKTLVRKIIIAVIGLAIAGFFLYAGIGELTHIRVPIDGVMGAIVTAASGYALFRNGRTFLQCVTALRRGPRTAYAVVAQYEEIEHHTTNNDEDEDGDEEDGPLVSVTTRYHFRLNDGEEVVFEHLPREAMRDPVLRRAVRRYGTHVIMRWYERPQVWESLELDPLTASRETVVDTTSRAFHRLPRVDKETLVGRDPARFKPLTYATVVAVIGIIAGTLALDGALSPFGFQGVLKQTNLGLAPIGIALWILVHMVVKGRILRRIGADEEIPEDQMRGILADNRNFHLYSIGVPLLAGIIIAGGALFGLAYGPRTVAAQYQGLETHTETDDDGDSSDYADFIFTKDDGSTVTVTCDWSDKDAASRIIGEPHRPILLTYWPGGGIDVLDHVAPDPSRQ</sequence>
<dbReference type="AlphaFoldDB" id="A0A2M9HAH9"/>
<gene>
    <name evidence="2" type="ORF">CS006_01215</name>
</gene>
<evidence type="ECO:0000256" key="1">
    <source>
        <dbReference type="SAM" id="Phobius"/>
    </source>
</evidence>
<keyword evidence="1" id="KW-0812">Transmembrane</keyword>
<dbReference type="Proteomes" id="UP000229095">
    <property type="component" value="Unassembled WGS sequence"/>
</dbReference>
<dbReference type="EMBL" id="PEBI01000001">
    <property type="protein sequence ID" value="PJM73823.1"/>
    <property type="molecule type" value="Genomic_DNA"/>
</dbReference>
<feature type="transmembrane region" description="Helical" evidence="1">
    <location>
        <begin position="236"/>
        <end position="255"/>
    </location>
</feature>
<feature type="transmembrane region" description="Helical" evidence="1">
    <location>
        <begin position="284"/>
        <end position="309"/>
    </location>
</feature>
<dbReference type="OrthoDB" id="3230550at2"/>